<evidence type="ECO:0000256" key="3">
    <source>
        <dbReference type="ARBA" id="ARBA00023163"/>
    </source>
</evidence>
<dbReference type="InterPro" id="IPR023187">
    <property type="entry name" value="Tscrpt_reg_MarR-type_CS"/>
</dbReference>
<evidence type="ECO:0000259" key="4">
    <source>
        <dbReference type="PROSITE" id="PS50995"/>
    </source>
</evidence>
<evidence type="ECO:0000256" key="1">
    <source>
        <dbReference type="ARBA" id="ARBA00023015"/>
    </source>
</evidence>
<dbReference type="InterPro" id="IPR011991">
    <property type="entry name" value="ArsR-like_HTH"/>
</dbReference>
<dbReference type="PANTHER" id="PTHR42756:SF1">
    <property type="entry name" value="TRANSCRIPTIONAL REPRESSOR OF EMRAB OPERON"/>
    <property type="match status" value="1"/>
</dbReference>
<reference evidence="5 6" key="1">
    <citation type="submission" date="2016-12" db="EMBL/GenBank/DDBJ databases">
        <title>Isolation and genomic insights into novel planktonic Zetaproteobacteria from stratified waters of the Chesapeake Bay.</title>
        <authorList>
            <person name="McAllister S.M."/>
            <person name="Kato S."/>
            <person name="Chan C.S."/>
            <person name="Chiu B.K."/>
            <person name="Field E.K."/>
        </authorList>
    </citation>
    <scope>NUCLEOTIDE SEQUENCE [LARGE SCALE GENOMIC DNA]</scope>
    <source>
        <strain evidence="5 6">CP-8</strain>
    </source>
</reference>
<dbReference type="Pfam" id="PF01047">
    <property type="entry name" value="MarR"/>
    <property type="match status" value="1"/>
</dbReference>
<dbReference type="SUPFAM" id="SSF46785">
    <property type="entry name" value="Winged helix' DNA-binding domain"/>
    <property type="match status" value="1"/>
</dbReference>
<evidence type="ECO:0000256" key="2">
    <source>
        <dbReference type="ARBA" id="ARBA00023125"/>
    </source>
</evidence>
<sequence>MSESILDFQLEQAIGLNVNRTAFLMTEEIARRFAEAGYAVTAQDFGILFRLMKQGPMTQVEIAQLLMRDKTTITRRIDGLVKKGLVERNPDPADRRYFRIGLTGEGDRALEVMIPLVRDFQTEVLSDIPDEEKAITIKTLKYISEKLMNNKRG</sequence>
<dbReference type="RefSeq" id="WP_100264786.1">
    <property type="nucleotide sequence ID" value="NZ_CP018800.1"/>
</dbReference>
<dbReference type="InterPro" id="IPR036390">
    <property type="entry name" value="WH_DNA-bd_sf"/>
</dbReference>
<dbReference type="PRINTS" id="PR00598">
    <property type="entry name" value="HTHMARR"/>
</dbReference>
<dbReference type="InterPro" id="IPR036388">
    <property type="entry name" value="WH-like_DNA-bd_sf"/>
</dbReference>
<dbReference type="KEGG" id="mfn:Ga0123462_0431"/>
<feature type="domain" description="HTH marR-type" evidence="4">
    <location>
        <begin position="1"/>
        <end position="149"/>
    </location>
</feature>
<organism evidence="5 6">
    <name type="scientific">Mariprofundus ferrinatatus</name>
    <dbReference type="NCBI Taxonomy" id="1921087"/>
    <lineage>
        <taxon>Bacteria</taxon>
        <taxon>Pseudomonadati</taxon>
        <taxon>Pseudomonadota</taxon>
        <taxon>Candidatius Mariprofundia</taxon>
        <taxon>Mariprofundales</taxon>
        <taxon>Mariprofundaceae</taxon>
        <taxon>Mariprofundus</taxon>
    </lineage>
</organism>
<dbReference type="SMART" id="SM00347">
    <property type="entry name" value="HTH_MARR"/>
    <property type="match status" value="1"/>
</dbReference>
<dbReference type="PANTHER" id="PTHR42756">
    <property type="entry name" value="TRANSCRIPTIONAL REGULATOR, MARR"/>
    <property type="match status" value="1"/>
</dbReference>
<keyword evidence="3" id="KW-0804">Transcription</keyword>
<dbReference type="CDD" id="cd00090">
    <property type="entry name" value="HTH_ARSR"/>
    <property type="match status" value="1"/>
</dbReference>
<proteinExistence type="predicted"/>
<keyword evidence="1" id="KW-0805">Transcription regulation</keyword>
<dbReference type="Gene3D" id="1.10.10.10">
    <property type="entry name" value="Winged helix-like DNA-binding domain superfamily/Winged helix DNA-binding domain"/>
    <property type="match status" value="1"/>
</dbReference>
<keyword evidence="2 5" id="KW-0238">DNA-binding</keyword>
<dbReference type="GO" id="GO:0003677">
    <property type="term" value="F:DNA binding"/>
    <property type="evidence" value="ECO:0007669"/>
    <property type="project" value="UniProtKB-KW"/>
</dbReference>
<protein>
    <submittedName>
        <fullName evidence="5">DNA-binding transcriptional regulator, MarR family</fullName>
    </submittedName>
</protein>
<dbReference type="PROSITE" id="PS01117">
    <property type="entry name" value="HTH_MARR_1"/>
    <property type="match status" value="1"/>
</dbReference>
<dbReference type="InterPro" id="IPR000835">
    <property type="entry name" value="HTH_MarR-typ"/>
</dbReference>
<dbReference type="GO" id="GO:0003700">
    <property type="term" value="F:DNA-binding transcription factor activity"/>
    <property type="evidence" value="ECO:0007669"/>
    <property type="project" value="InterPro"/>
</dbReference>
<accession>A0A2K8LAM2</accession>
<keyword evidence="6" id="KW-1185">Reference proteome</keyword>
<dbReference type="EMBL" id="CP018800">
    <property type="protein sequence ID" value="ATX81306.1"/>
    <property type="molecule type" value="Genomic_DNA"/>
</dbReference>
<gene>
    <name evidence="5" type="ORF">Ga0123462_0431</name>
</gene>
<dbReference type="OrthoDB" id="32523at2"/>
<evidence type="ECO:0000313" key="5">
    <source>
        <dbReference type="EMBL" id="ATX81306.1"/>
    </source>
</evidence>
<dbReference type="Proteomes" id="UP000231637">
    <property type="component" value="Chromosome"/>
</dbReference>
<dbReference type="PROSITE" id="PS50995">
    <property type="entry name" value="HTH_MARR_2"/>
    <property type="match status" value="1"/>
</dbReference>
<dbReference type="AlphaFoldDB" id="A0A2K8LAM2"/>
<evidence type="ECO:0000313" key="6">
    <source>
        <dbReference type="Proteomes" id="UP000231637"/>
    </source>
</evidence>
<name>A0A2K8LAM2_9PROT</name>